<dbReference type="EMBL" id="FPBV01000007">
    <property type="protein sequence ID" value="SFU75295.1"/>
    <property type="molecule type" value="Genomic_DNA"/>
</dbReference>
<proteinExistence type="predicted"/>
<keyword evidence="2" id="KW-1003">Cell membrane</keyword>
<evidence type="ECO:0000256" key="3">
    <source>
        <dbReference type="ARBA" id="ARBA00022692"/>
    </source>
</evidence>
<keyword evidence="4 6" id="KW-1133">Transmembrane helix</keyword>
<keyword evidence="7" id="KW-0966">Cell projection</keyword>
<dbReference type="AlphaFoldDB" id="A0A1I7IQR9"/>
<evidence type="ECO:0000256" key="2">
    <source>
        <dbReference type="ARBA" id="ARBA00022475"/>
    </source>
</evidence>
<dbReference type="Proteomes" id="UP000183508">
    <property type="component" value="Unassembled WGS sequence"/>
</dbReference>
<keyword evidence="5 6" id="KW-0472">Membrane</keyword>
<dbReference type="STRING" id="392015.SAMN05421543_10748"/>
<evidence type="ECO:0000256" key="1">
    <source>
        <dbReference type="ARBA" id="ARBA00004236"/>
    </source>
</evidence>
<evidence type="ECO:0000313" key="8">
    <source>
        <dbReference type="Proteomes" id="UP000183508"/>
    </source>
</evidence>
<organism evidence="7 8">
    <name type="scientific">Alicyclobacillus macrosporangiidus</name>
    <dbReference type="NCBI Taxonomy" id="392015"/>
    <lineage>
        <taxon>Bacteria</taxon>
        <taxon>Bacillati</taxon>
        <taxon>Bacillota</taxon>
        <taxon>Bacilli</taxon>
        <taxon>Bacillales</taxon>
        <taxon>Alicyclobacillaceae</taxon>
        <taxon>Alicyclobacillus</taxon>
    </lineage>
</organism>
<evidence type="ECO:0000256" key="5">
    <source>
        <dbReference type="ARBA" id="ARBA00023136"/>
    </source>
</evidence>
<evidence type="ECO:0000256" key="4">
    <source>
        <dbReference type="ARBA" id="ARBA00022989"/>
    </source>
</evidence>
<name>A0A1I7IQR9_9BACL</name>
<keyword evidence="3 6" id="KW-0812">Transmembrane</keyword>
<dbReference type="Pfam" id="PF04347">
    <property type="entry name" value="FliO"/>
    <property type="match status" value="1"/>
</dbReference>
<dbReference type="GO" id="GO:0044781">
    <property type="term" value="P:bacterial-type flagellum organization"/>
    <property type="evidence" value="ECO:0007669"/>
    <property type="project" value="InterPro"/>
</dbReference>
<sequence length="124" mass="13516">MLGNPVWVAVQLLLSLAVVLALAVVAIRYLAHRSRFSHTAAIQVLAARQVAPNRSVQVIEVHGRRYLIGVGDQVSLLADVTDHFPPAPREPQPSGGAAVFARVLSERMRRLREQDHAGEPGKET</sequence>
<gene>
    <name evidence="7" type="ORF">SAMN05421543_10748</name>
</gene>
<accession>A0A1I7IQR9</accession>
<feature type="transmembrane region" description="Helical" evidence="6">
    <location>
        <begin position="6"/>
        <end position="31"/>
    </location>
</feature>
<keyword evidence="7" id="KW-0969">Cilium</keyword>
<evidence type="ECO:0000313" key="7">
    <source>
        <dbReference type="EMBL" id="SFU75295.1"/>
    </source>
</evidence>
<keyword evidence="8" id="KW-1185">Reference proteome</keyword>
<keyword evidence="7" id="KW-0282">Flagellum</keyword>
<comment type="subcellular location">
    <subcellularLocation>
        <location evidence="1">Cell membrane</location>
    </subcellularLocation>
</comment>
<protein>
    <submittedName>
        <fullName evidence="7">Flagellar protein FliO/FliZ</fullName>
    </submittedName>
</protein>
<dbReference type="InterPro" id="IPR022781">
    <property type="entry name" value="Flagellar_biosynth_FliO"/>
</dbReference>
<dbReference type="eggNOG" id="COG3190">
    <property type="taxonomic scope" value="Bacteria"/>
</dbReference>
<evidence type="ECO:0000256" key="6">
    <source>
        <dbReference type="SAM" id="Phobius"/>
    </source>
</evidence>
<reference evidence="8" key="1">
    <citation type="submission" date="2016-10" db="EMBL/GenBank/DDBJ databases">
        <authorList>
            <person name="Varghese N."/>
        </authorList>
    </citation>
    <scope>NUCLEOTIDE SEQUENCE [LARGE SCALE GENOMIC DNA]</scope>
    <source>
        <strain evidence="8">DSM 17980</strain>
    </source>
</reference>
<dbReference type="GO" id="GO:0016020">
    <property type="term" value="C:membrane"/>
    <property type="evidence" value="ECO:0007669"/>
    <property type="project" value="InterPro"/>
</dbReference>